<organism evidence="1 2">
    <name type="scientific">Geotrichum candidum</name>
    <name type="common">Oospora lactis</name>
    <name type="synonym">Dipodascus geotrichum</name>
    <dbReference type="NCBI Taxonomy" id="1173061"/>
    <lineage>
        <taxon>Eukaryota</taxon>
        <taxon>Fungi</taxon>
        <taxon>Dikarya</taxon>
        <taxon>Ascomycota</taxon>
        <taxon>Saccharomycotina</taxon>
        <taxon>Dipodascomycetes</taxon>
        <taxon>Dipodascales</taxon>
        <taxon>Dipodascaceae</taxon>
        <taxon>Geotrichum</taxon>
    </lineage>
</organism>
<reference evidence="1" key="1">
    <citation type="journal article" date="2020" name="Front. Microbiol.">
        <title>Phenotypic and Genetic Characterization of the Cheese Ripening Yeast Geotrichum candidum.</title>
        <authorList>
            <person name="Perkins V."/>
            <person name="Vignola S."/>
            <person name="Lessard M.H."/>
            <person name="Plante P.L."/>
            <person name="Corbeil J."/>
            <person name="Dugat-Bony E."/>
            <person name="Frenette M."/>
            <person name="Labrie S."/>
        </authorList>
    </citation>
    <scope>NUCLEOTIDE SEQUENCE</scope>
    <source>
        <strain evidence="1">LMA-70</strain>
    </source>
</reference>
<reference evidence="1" key="2">
    <citation type="submission" date="2020-01" db="EMBL/GenBank/DDBJ databases">
        <authorList>
            <person name="Perkins V."/>
            <person name="Lessard M.-H."/>
            <person name="Dugat-Bony E."/>
            <person name="Frenette M."/>
            <person name="Labrie S."/>
        </authorList>
    </citation>
    <scope>NUCLEOTIDE SEQUENCE</scope>
    <source>
        <strain evidence="1">LMA-70</strain>
    </source>
</reference>
<sequence length="105" mass="11102">MGLADTGLKTIKGAEISHLVLELLKPPLGILLSSFCLGDKRSHQGPTFGLEGLEIIQGSGKIVELLFQPELRVGYFGCEGGGDAGFEIADPGMHCNLTSEQVLYG</sequence>
<comment type="caution">
    <text evidence="1">The sequence shown here is derived from an EMBL/GenBank/DDBJ whole genome shotgun (WGS) entry which is preliminary data.</text>
</comment>
<proteinExistence type="predicted"/>
<dbReference type="AlphaFoldDB" id="A0A9P5G4W0"/>
<accession>A0A9P5G4W0</accession>
<evidence type="ECO:0000313" key="1">
    <source>
        <dbReference type="EMBL" id="KAF5099337.1"/>
    </source>
</evidence>
<protein>
    <submittedName>
        <fullName evidence="1">Uncharacterized protein</fullName>
    </submittedName>
</protein>
<dbReference type="EMBL" id="QQZK01000060">
    <property type="protein sequence ID" value="KAF5099337.1"/>
    <property type="molecule type" value="Genomic_DNA"/>
</dbReference>
<evidence type="ECO:0000313" key="2">
    <source>
        <dbReference type="Proteomes" id="UP000750522"/>
    </source>
</evidence>
<name>A0A9P5G4W0_GEOCN</name>
<dbReference type="Proteomes" id="UP000750522">
    <property type="component" value="Unassembled WGS sequence"/>
</dbReference>
<gene>
    <name evidence="1" type="ORF">DV451_002993</name>
</gene>